<dbReference type="OrthoDB" id="25778at2759"/>
<sequence length="966" mass="106956">MKTTLDHQYAPAATARIIASCTKRCKSMFLAASQLLLDEQLRSMIDWSIGDGMSADGGNCLASEDRHCEYGRYGAPDDLINGGDDPGEMSSSTSTPVPRTSRKQPCRYLKEQQVQPQPRHESSQDQYEQESARSTRPVLPPVLVKPVIPYTFPCARSQEESFLHQPKGQCVKPQCVPEASLMSSMAELVHDIIPQSANPQTVPERIEWVNIQKCSNVNDRKRVVDVIVFGLARGYQIWACMENGDCREILSERQGPLRTGLLLSTDCEPSFGIHNDRFKGLRPLFALVDENTQIPDRQSCTVSFVSLLTAQFVHKINFTDSVQTLAASTKIFVASFVDHIVILDMMSLREQRTIYNTQIYEGFGTPFAISDVFLAFASSELQQECQSCGGMGGEDIFQDSSSYSVVSVARNFTKTLTSFGGSVVSTLSASQQPKELLSSVAQPGIITVVDVNKFPADKIINVNFSWIETPFTKIIKNAEYADAVIAHFVAHTEPIGFIAFGNGGQLLVTSGQSSTYFHVFLIYPHPGSSLLGAVRHLYRLYRGTTPAKVVSCSFSVDNRWLAVATNHGTTHIFGICPYGGHVTVRTHGEEIVNKESRFHRSAGLPEMDYIHIKKAAETRAPQFGGAQVYREHPDVSRCNIARSVSNPRIGPYPNPIGMEAHVRIKQRFYSADNLSAWASDMTPASLSSGKKHYKTSSKPNDQHRLAISFASNSIPNPKNTSLLVINNDGVLTEYLLSVSPALIHGASGIFCPNVQQRANPDETLIQCTPTAVAQWTLQRNKLSADFRAPICEQNPLWMWFVPQDVQEEKSDEVNAKWISQIEVLTYLDPHRRLWMGPQFSFRTYIQSLEHASADLITPGSNEDRLHSGITKSVPVIIEATGSFGSLDVGEPTEIIGGSWSSDLDPKGLKRQKVLEKKIEEAMHELTVDGESNGFQDKDDMSSEGSQENTDSSSHDSISFQFPYMDI</sequence>
<proteinExistence type="predicted"/>
<dbReference type="InterPro" id="IPR015943">
    <property type="entry name" value="WD40/YVTN_repeat-like_dom_sf"/>
</dbReference>
<gene>
    <name evidence="3" type="ORF">NOO_LOCUS5492</name>
</gene>
<evidence type="ECO:0000313" key="5">
    <source>
        <dbReference type="WBParaSite" id="nOo.2.0.1.t05492-RA"/>
    </source>
</evidence>
<feature type="compositionally biased region" description="Low complexity" evidence="1">
    <location>
        <begin position="90"/>
        <end position="99"/>
    </location>
</feature>
<dbReference type="InterPro" id="IPR045142">
    <property type="entry name" value="BCAS3-like"/>
</dbReference>
<dbReference type="AlphaFoldDB" id="A0A182EBQ8"/>
<reference evidence="3 4" key="2">
    <citation type="submission" date="2018-08" db="EMBL/GenBank/DDBJ databases">
        <authorList>
            <person name="Laetsch R D."/>
            <person name="Stevens L."/>
            <person name="Kumar S."/>
            <person name="Blaxter L. M."/>
        </authorList>
    </citation>
    <scope>NUCLEOTIDE SEQUENCE [LARGE SCALE GENOMIC DNA]</scope>
</reference>
<dbReference type="PANTHER" id="PTHR13268">
    <property type="entry name" value="BREAST CARCINOMA AMPLIFIED SEQUENCE 3"/>
    <property type="match status" value="1"/>
</dbReference>
<dbReference type="Pfam" id="PF21034">
    <property type="entry name" value="BCAS3_WD40"/>
    <property type="match status" value="1"/>
</dbReference>
<evidence type="ECO:0000313" key="3">
    <source>
        <dbReference type="EMBL" id="VDK77769.1"/>
    </source>
</evidence>
<dbReference type="STRING" id="42157.A0A182EBQ8"/>
<dbReference type="EMBL" id="UYRW01001477">
    <property type="protein sequence ID" value="VDK77769.1"/>
    <property type="molecule type" value="Genomic_DNA"/>
</dbReference>
<dbReference type="SUPFAM" id="SSF50978">
    <property type="entry name" value="WD40 repeat-like"/>
    <property type="match status" value="1"/>
</dbReference>
<evidence type="ECO:0000259" key="2">
    <source>
        <dbReference type="Pfam" id="PF21034"/>
    </source>
</evidence>
<reference evidence="5" key="1">
    <citation type="submission" date="2016-06" db="UniProtKB">
        <authorList>
            <consortium name="WormBaseParasite"/>
        </authorList>
    </citation>
    <scope>IDENTIFICATION</scope>
</reference>
<protein>
    <submittedName>
        <fullName evidence="5">BCAS3 domain-containing protein</fullName>
    </submittedName>
</protein>
<feature type="region of interest" description="Disordered" evidence="1">
    <location>
        <begin position="73"/>
        <end position="138"/>
    </location>
</feature>
<dbReference type="Gene3D" id="2.130.10.10">
    <property type="entry name" value="YVTN repeat-like/Quinoprotein amine dehydrogenase"/>
    <property type="match status" value="1"/>
</dbReference>
<dbReference type="Proteomes" id="UP000271087">
    <property type="component" value="Unassembled WGS sequence"/>
</dbReference>
<dbReference type="PANTHER" id="PTHR13268:SF0">
    <property type="entry name" value="BCAS3 MICROTUBULE ASSOCIATED CELL MIGRATION FACTOR"/>
    <property type="match status" value="1"/>
</dbReference>
<keyword evidence="4" id="KW-1185">Reference proteome</keyword>
<evidence type="ECO:0000256" key="1">
    <source>
        <dbReference type="SAM" id="MobiDB-lite"/>
    </source>
</evidence>
<dbReference type="InterPro" id="IPR048382">
    <property type="entry name" value="BCAS3_WD40"/>
</dbReference>
<dbReference type="GO" id="GO:0006914">
    <property type="term" value="P:autophagy"/>
    <property type="evidence" value="ECO:0007669"/>
    <property type="project" value="InterPro"/>
</dbReference>
<dbReference type="InterPro" id="IPR036322">
    <property type="entry name" value="WD40_repeat_dom_sf"/>
</dbReference>
<feature type="domain" description="BCAS3 WD40" evidence="2">
    <location>
        <begin position="226"/>
        <end position="624"/>
    </location>
</feature>
<organism evidence="5">
    <name type="scientific">Onchocerca ochengi</name>
    <name type="common">Filarial nematode worm</name>
    <dbReference type="NCBI Taxonomy" id="42157"/>
    <lineage>
        <taxon>Eukaryota</taxon>
        <taxon>Metazoa</taxon>
        <taxon>Ecdysozoa</taxon>
        <taxon>Nematoda</taxon>
        <taxon>Chromadorea</taxon>
        <taxon>Rhabditida</taxon>
        <taxon>Spirurina</taxon>
        <taxon>Spiruromorpha</taxon>
        <taxon>Filarioidea</taxon>
        <taxon>Onchocercidae</taxon>
        <taxon>Onchocerca</taxon>
    </lineage>
</organism>
<dbReference type="WBParaSite" id="nOo.2.0.1.t05492-RA">
    <property type="protein sequence ID" value="nOo.2.0.1.t05492-RA"/>
    <property type="gene ID" value="nOo.2.0.1.g05492"/>
</dbReference>
<evidence type="ECO:0000313" key="4">
    <source>
        <dbReference type="Proteomes" id="UP000271087"/>
    </source>
</evidence>
<dbReference type="GO" id="GO:0042594">
    <property type="term" value="P:response to starvation"/>
    <property type="evidence" value="ECO:0007669"/>
    <property type="project" value="TreeGrafter"/>
</dbReference>
<feature type="compositionally biased region" description="Polar residues" evidence="1">
    <location>
        <begin position="942"/>
        <end position="959"/>
    </location>
</feature>
<feature type="region of interest" description="Disordered" evidence="1">
    <location>
        <begin position="924"/>
        <end position="966"/>
    </location>
</feature>
<dbReference type="GO" id="GO:0005737">
    <property type="term" value="C:cytoplasm"/>
    <property type="evidence" value="ECO:0007669"/>
    <property type="project" value="TreeGrafter"/>
</dbReference>
<name>A0A182EBQ8_ONCOC</name>
<accession>A0A182EBQ8</accession>